<protein>
    <submittedName>
        <fullName evidence="1">Uncharacterized protein</fullName>
    </submittedName>
</protein>
<dbReference type="VEuPathDB" id="PiroplasmaDB:BEWA_008400"/>
<dbReference type="RefSeq" id="XP_004831096.1">
    <property type="nucleotide sequence ID" value="XM_004831039.1"/>
</dbReference>
<sequence length="540" mass="60634">MKKCDLGLEKTWFTNKYYYYKRRDPLLTSSKWSQLGYDVSQESDLSKELQEISSKLKQLVLNLSRTNGTYYANGDPDKAPTINETLKIEVTDSGKVHNIYKRYKHAPTGGSRIRLLSTKASGKNIPFYPPVYESEYREVCVYFWSLDSGHTNPLLLELKPASGIAHSYYILHKTGRTDKKWKVDPQVTNSTLKRVLDRENCRNGVHIIDISQKGSYGRYISYPCPDCTSKWIGVSTYGTSYSYCFHYLYGSCYISGFKNGRTEQTGITLSGRISNVHVYQYPKGSDGIPLLIYLPLSSNKWFERISLDSNEWTEVSQGKKPESPFSSQKDKIITLLKAKLPTVTIDLGQTNADNGASGTYSGTSGETTKTIQFIKQGIGSGFVSFTYSVEKKDGFIVNLQHNGSPLQGIPQTLVVKSVKAYYDGPNPDDKNKLLVIGLEKRSAGPRDDYVYYSRETKASTWTVDLQKNIKSGVPPLLTELKELKAKLKAERKKSRESDGAEKSTLRKVLEGTVGTLATVGTVGVTVWKWSSIMSFLITRL</sequence>
<evidence type="ECO:0000313" key="1">
    <source>
        <dbReference type="EMBL" id="AFZ81430.1"/>
    </source>
</evidence>
<dbReference type="KEGG" id="beq:BEWA_008400"/>
<keyword evidence="2" id="KW-1185">Reference proteome</keyword>
<organism evidence="1 2">
    <name type="scientific">Theileria equi strain WA</name>
    <dbReference type="NCBI Taxonomy" id="1537102"/>
    <lineage>
        <taxon>Eukaryota</taxon>
        <taxon>Sar</taxon>
        <taxon>Alveolata</taxon>
        <taxon>Apicomplexa</taxon>
        <taxon>Aconoidasida</taxon>
        <taxon>Piroplasmida</taxon>
        <taxon>Theileriidae</taxon>
        <taxon>Theileria</taxon>
    </lineage>
</organism>
<reference evidence="1 2" key="1">
    <citation type="journal article" date="2012" name="BMC Genomics">
        <title>Comparative genomic analysis and phylogenetic position of Theileria equi.</title>
        <authorList>
            <person name="Kappmeyer L.S."/>
            <person name="Thiagarajan M."/>
            <person name="Herndon D.R."/>
            <person name="Ramsay J.D."/>
            <person name="Caler E."/>
            <person name="Djikeng A."/>
            <person name="Gillespie J.J."/>
            <person name="Lau A.O."/>
            <person name="Roalson E.H."/>
            <person name="Silva J.C."/>
            <person name="Silva M.G."/>
            <person name="Suarez C.E."/>
            <person name="Ueti M.W."/>
            <person name="Nene V.M."/>
            <person name="Mealey R.H."/>
            <person name="Knowles D.P."/>
            <person name="Brayton K.A."/>
        </authorList>
    </citation>
    <scope>NUCLEOTIDE SEQUENCE [LARGE SCALE GENOMIC DNA]</scope>
    <source>
        <strain evidence="1 2">WA</strain>
    </source>
</reference>
<dbReference type="Proteomes" id="UP000031512">
    <property type="component" value="Chromosome 3"/>
</dbReference>
<evidence type="ECO:0000313" key="2">
    <source>
        <dbReference type="Proteomes" id="UP000031512"/>
    </source>
</evidence>
<dbReference type="AlphaFoldDB" id="L0B0V0"/>
<dbReference type="EMBL" id="CP001670">
    <property type="protein sequence ID" value="AFZ81430.1"/>
    <property type="molecule type" value="Genomic_DNA"/>
</dbReference>
<accession>L0B0V0</accession>
<name>L0B0V0_THEEQ</name>
<proteinExistence type="predicted"/>
<gene>
    <name evidence="1" type="ORF">BEWA_008400</name>
</gene>
<dbReference type="GeneID" id="15806370"/>